<evidence type="ECO:0000313" key="5">
    <source>
        <dbReference type="Proteomes" id="UP000326912"/>
    </source>
</evidence>
<dbReference type="NCBIfam" id="TIGR00377">
    <property type="entry name" value="ant_ant_sig"/>
    <property type="match status" value="1"/>
</dbReference>
<comment type="caution">
    <text evidence="4">The sequence shown here is derived from an EMBL/GenBank/DDBJ whole genome shotgun (WGS) entry which is preliminary data.</text>
</comment>
<reference evidence="4 5" key="1">
    <citation type="submission" date="2019-10" db="EMBL/GenBank/DDBJ databases">
        <title>Dictyobacter vulcani sp. nov., within the class Ktedonobacteria, isolated from soil of volcanic Mt. Zao.</title>
        <authorList>
            <person name="Zheng Y."/>
            <person name="Wang C.M."/>
            <person name="Sakai Y."/>
            <person name="Abe K."/>
            <person name="Yokota A."/>
            <person name="Yabe S."/>
        </authorList>
    </citation>
    <scope>NUCLEOTIDE SEQUENCE [LARGE SCALE GENOMIC DNA]</scope>
    <source>
        <strain evidence="4 5">W12</strain>
    </source>
</reference>
<proteinExistence type="inferred from homology"/>
<gene>
    <name evidence="4" type="ORF">KDW_32180</name>
</gene>
<dbReference type="AlphaFoldDB" id="A0A5J4KV57"/>
<dbReference type="SUPFAM" id="SSF52091">
    <property type="entry name" value="SpoIIaa-like"/>
    <property type="match status" value="1"/>
</dbReference>
<dbReference type="Proteomes" id="UP000326912">
    <property type="component" value="Unassembled WGS sequence"/>
</dbReference>
<keyword evidence="5" id="KW-1185">Reference proteome</keyword>
<evidence type="ECO:0000256" key="2">
    <source>
        <dbReference type="RuleBase" id="RU003749"/>
    </source>
</evidence>
<dbReference type="InterPro" id="IPR003658">
    <property type="entry name" value="Anti-sigma_ant"/>
</dbReference>
<name>A0A5J4KV57_9CHLR</name>
<dbReference type="PANTHER" id="PTHR33495">
    <property type="entry name" value="ANTI-SIGMA FACTOR ANTAGONIST TM_1081-RELATED-RELATED"/>
    <property type="match status" value="1"/>
</dbReference>
<dbReference type="RefSeq" id="WP_151756877.1">
    <property type="nucleotide sequence ID" value="NZ_BKZW01000001.1"/>
</dbReference>
<protein>
    <recommendedName>
        <fullName evidence="2">Anti-sigma factor antagonist</fullName>
    </recommendedName>
</protein>
<comment type="similarity">
    <text evidence="1 2">Belongs to the anti-sigma-factor antagonist family.</text>
</comment>
<evidence type="ECO:0000259" key="3">
    <source>
        <dbReference type="PROSITE" id="PS50801"/>
    </source>
</evidence>
<dbReference type="GO" id="GO:0043856">
    <property type="term" value="F:anti-sigma factor antagonist activity"/>
    <property type="evidence" value="ECO:0007669"/>
    <property type="project" value="InterPro"/>
</dbReference>
<dbReference type="Gene3D" id="3.30.750.24">
    <property type="entry name" value="STAS domain"/>
    <property type="match status" value="1"/>
</dbReference>
<dbReference type="PROSITE" id="PS50801">
    <property type="entry name" value="STAS"/>
    <property type="match status" value="1"/>
</dbReference>
<dbReference type="InterPro" id="IPR002645">
    <property type="entry name" value="STAS_dom"/>
</dbReference>
<dbReference type="EMBL" id="BKZW01000001">
    <property type="protein sequence ID" value="GER89056.1"/>
    <property type="molecule type" value="Genomic_DNA"/>
</dbReference>
<organism evidence="4 5">
    <name type="scientific">Dictyobacter vulcani</name>
    <dbReference type="NCBI Taxonomy" id="2607529"/>
    <lineage>
        <taxon>Bacteria</taxon>
        <taxon>Bacillati</taxon>
        <taxon>Chloroflexota</taxon>
        <taxon>Ktedonobacteria</taxon>
        <taxon>Ktedonobacterales</taxon>
        <taxon>Dictyobacteraceae</taxon>
        <taxon>Dictyobacter</taxon>
    </lineage>
</organism>
<evidence type="ECO:0000256" key="1">
    <source>
        <dbReference type="ARBA" id="ARBA00009013"/>
    </source>
</evidence>
<sequence>MDITNELINDVTVLKLGGRFDAYAAPAVEKFLQKTMGDGRPRNLIVNLAQVNFVDSTALATLVIGMKHYRQQQGELLLCHLQQTVRIIFELTRLDSIFAIYATQEEALERAQQSLSEKN</sequence>
<dbReference type="CDD" id="cd07043">
    <property type="entry name" value="STAS_anti-anti-sigma_factors"/>
    <property type="match status" value="1"/>
</dbReference>
<evidence type="ECO:0000313" key="4">
    <source>
        <dbReference type="EMBL" id="GER89056.1"/>
    </source>
</evidence>
<dbReference type="PANTHER" id="PTHR33495:SF2">
    <property type="entry name" value="ANTI-SIGMA FACTOR ANTAGONIST TM_1081-RELATED"/>
    <property type="match status" value="1"/>
</dbReference>
<dbReference type="Pfam" id="PF01740">
    <property type="entry name" value="STAS"/>
    <property type="match status" value="1"/>
</dbReference>
<feature type="domain" description="STAS" evidence="3">
    <location>
        <begin position="1"/>
        <end position="111"/>
    </location>
</feature>
<accession>A0A5J4KV57</accession>
<dbReference type="InterPro" id="IPR036513">
    <property type="entry name" value="STAS_dom_sf"/>
</dbReference>